<dbReference type="InterPro" id="IPR000960">
    <property type="entry name" value="Flavin_mOase"/>
</dbReference>
<dbReference type="OrthoDB" id="66881at2759"/>
<keyword evidence="6" id="KW-0560">Oxidoreductase</keyword>
<keyword evidence="4" id="KW-0274">FAD</keyword>
<gene>
    <name evidence="9" type="ORF">A1O7_05061</name>
</gene>
<dbReference type="Gene3D" id="3.50.50.60">
    <property type="entry name" value="FAD/NAD(P)-binding domain"/>
    <property type="match status" value="2"/>
</dbReference>
<evidence type="ECO:0000256" key="3">
    <source>
        <dbReference type="ARBA" id="ARBA00022630"/>
    </source>
</evidence>
<keyword evidence="3" id="KW-0285">Flavoprotein</keyword>
<dbReference type="eggNOG" id="KOG1399">
    <property type="taxonomic scope" value="Eukaryota"/>
</dbReference>
<evidence type="ECO:0000313" key="10">
    <source>
        <dbReference type="Proteomes" id="UP000019473"/>
    </source>
</evidence>
<dbReference type="PROSITE" id="PS51257">
    <property type="entry name" value="PROKAR_LIPOPROTEIN"/>
    <property type="match status" value="1"/>
</dbReference>
<dbReference type="Pfam" id="PF00743">
    <property type="entry name" value="FMO-like"/>
    <property type="match status" value="2"/>
</dbReference>
<dbReference type="PRINTS" id="PR00370">
    <property type="entry name" value="FMOXYGENASE"/>
</dbReference>
<comment type="similarity">
    <text evidence="2">Belongs to the FMO family.</text>
</comment>
<dbReference type="FunFam" id="3.50.50.60:FF:000138">
    <property type="entry name" value="Flavin-containing monooxygenase"/>
    <property type="match status" value="1"/>
</dbReference>
<evidence type="ECO:0000256" key="5">
    <source>
        <dbReference type="ARBA" id="ARBA00022857"/>
    </source>
</evidence>
<dbReference type="VEuPathDB" id="FungiDB:A1O7_05061"/>
<dbReference type="EMBL" id="AMGW01000003">
    <property type="protein sequence ID" value="EXJ60908.1"/>
    <property type="molecule type" value="Genomic_DNA"/>
</dbReference>
<dbReference type="Proteomes" id="UP000019473">
    <property type="component" value="Unassembled WGS sequence"/>
</dbReference>
<dbReference type="Pfam" id="PF13450">
    <property type="entry name" value="NAD_binding_8"/>
    <property type="match status" value="1"/>
</dbReference>
<dbReference type="GO" id="GO:0050660">
    <property type="term" value="F:flavin adenine dinucleotide binding"/>
    <property type="evidence" value="ECO:0007669"/>
    <property type="project" value="InterPro"/>
</dbReference>
<proteinExistence type="inferred from homology"/>
<keyword evidence="7" id="KW-0503">Monooxygenase</keyword>
<dbReference type="InterPro" id="IPR020946">
    <property type="entry name" value="Flavin_mOase-like"/>
</dbReference>
<evidence type="ECO:0000256" key="8">
    <source>
        <dbReference type="SAM" id="MobiDB-lite"/>
    </source>
</evidence>
<sequence length="543" mass="61422">MDRLSARTRTGSVGASVSKIAVIGAGPVGVACAKYLVAEKAFSKIDIYEQRDRVGGIWNLSEPPRSKRIPIPQTDPRYGHGHHEDGATSSDLNHRKDGVAASEDLLESLEFESPLYDYLETNIPKELMAFSDKPFPEDEPLFPSHPAVLQYLEEYADDVRHLIRFGTAVRDVRPAVDQDTDGGHERRDFTDTGKGHERWDLTAQDIRSHETVKESYDAVVVANGHYTIPHVPDIKGLEEWNAAYPGVIIHSKAYRRPEDYRDKKVIVIGNSASGLDIAAQIGKYCQKPVLLSSRSVSAFRTLPARGGDQEDVDEIVEFLPHDPNMQRAVRFKSGRIEKNIDAVVFATGYFYSYPFLANVSPAIITDGLRTKGTYEHLFSIDHPTLAFPVINLKVIPFPLSQNQAAVLARIWSGRLRLPPTQEMRDWERQVIRKNGDGKNFHLKRFPEDAAQINELFAWALEAERKEGLEKEGLGKLGTSWGERQVWMRSRFPDIKAAYAAKGEDRVTVRRIEELGFDFDRWREHAEDKDLDMFQRAKCAQAKR</sequence>
<dbReference type="HOGENOM" id="CLU_006909_5_0_1"/>
<protein>
    <recommendedName>
        <fullName evidence="11">Thiol-specific monooxygenase</fullName>
    </recommendedName>
</protein>
<dbReference type="InterPro" id="IPR050346">
    <property type="entry name" value="FMO-like"/>
</dbReference>
<evidence type="ECO:0000256" key="7">
    <source>
        <dbReference type="ARBA" id="ARBA00023033"/>
    </source>
</evidence>
<feature type="region of interest" description="Disordered" evidence="8">
    <location>
        <begin position="64"/>
        <end position="94"/>
    </location>
</feature>
<comment type="cofactor">
    <cofactor evidence="1">
        <name>FAD</name>
        <dbReference type="ChEBI" id="CHEBI:57692"/>
    </cofactor>
</comment>
<evidence type="ECO:0000256" key="6">
    <source>
        <dbReference type="ARBA" id="ARBA00023002"/>
    </source>
</evidence>
<dbReference type="InterPro" id="IPR036188">
    <property type="entry name" value="FAD/NAD-bd_sf"/>
</dbReference>
<evidence type="ECO:0000256" key="4">
    <source>
        <dbReference type="ARBA" id="ARBA00022827"/>
    </source>
</evidence>
<dbReference type="GO" id="GO:0050661">
    <property type="term" value="F:NADP binding"/>
    <property type="evidence" value="ECO:0007669"/>
    <property type="project" value="InterPro"/>
</dbReference>
<dbReference type="GeneID" id="19179646"/>
<evidence type="ECO:0000256" key="2">
    <source>
        <dbReference type="ARBA" id="ARBA00009183"/>
    </source>
</evidence>
<reference evidence="9 10" key="1">
    <citation type="submission" date="2013-03" db="EMBL/GenBank/DDBJ databases">
        <title>The Genome Sequence of Cladophialophora yegresii CBS 114405.</title>
        <authorList>
            <consortium name="The Broad Institute Genomics Platform"/>
            <person name="Cuomo C."/>
            <person name="de Hoog S."/>
            <person name="Gorbushina A."/>
            <person name="Walker B."/>
            <person name="Young S.K."/>
            <person name="Zeng Q."/>
            <person name="Gargeya S."/>
            <person name="Fitzgerald M."/>
            <person name="Haas B."/>
            <person name="Abouelleil A."/>
            <person name="Allen A.W."/>
            <person name="Alvarado L."/>
            <person name="Arachchi H.M."/>
            <person name="Berlin A.M."/>
            <person name="Chapman S.B."/>
            <person name="Gainer-Dewar J."/>
            <person name="Goldberg J."/>
            <person name="Griggs A."/>
            <person name="Gujja S."/>
            <person name="Hansen M."/>
            <person name="Howarth C."/>
            <person name="Imamovic A."/>
            <person name="Ireland A."/>
            <person name="Larimer J."/>
            <person name="McCowan C."/>
            <person name="Murphy C."/>
            <person name="Pearson M."/>
            <person name="Poon T.W."/>
            <person name="Priest M."/>
            <person name="Roberts A."/>
            <person name="Saif S."/>
            <person name="Shea T."/>
            <person name="Sisk P."/>
            <person name="Sykes S."/>
            <person name="Wortman J."/>
            <person name="Nusbaum C."/>
            <person name="Birren B."/>
        </authorList>
    </citation>
    <scope>NUCLEOTIDE SEQUENCE [LARGE SCALE GENOMIC DNA]</scope>
    <source>
        <strain evidence="9 10">CBS 114405</strain>
    </source>
</reference>
<comment type="caution">
    <text evidence="9">The sequence shown here is derived from an EMBL/GenBank/DDBJ whole genome shotgun (WGS) entry which is preliminary data.</text>
</comment>
<feature type="compositionally biased region" description="Basic and acidic residues" evidence="8">
    <location>
        <begin position="77"/>
        <end position="94"/>
    </location>
</feature>
<dbReference type="AlphaFoldDB" id="W9VZ23"/>
<evidence type="ECO:0000256" key="1">
    <source>
        <dbReference type="ARBA" id="ARBA00001974"/>
    </source>
</evidence>
<accession>W9VZ23</accession>
<dbReference type="GO" id="GO:0004499">
    <property type="term" value="F:N,N-dimethylaniline monooxygenase activity"/>
    <property type="evidence" value="ECO:0007669"/>
    <property type="project" value="InterPro"/>
</dbReference>
<keyword evidence="10" id="KW-1185">Reference proteome</keyword>
<organism evidence="9 10">
    <name type="scientific">Cladophialophora yegresii CBS 114405</name>
    <dbReference type="NCBI Taxonomy" id="1182544"/>
    <lineage>
        <taxon>Eukaryota</taxon>
        <taxon>Fungi</taxon>
        <taxon>Dikarya</taxon>
        <taxon>Ascomycota</taxon>
        <taxon>Pezizomycotina</taxon>
        <taxon>Eurotiomycetes</taxon>
        <taxon>Chaetothyriomycetidae</taxon>
        <taxon>Chaetothyriales</taxon>
        <taxon>Herpotrichiellaceae</taxon>
        <taxon>Cladophialophora</taxon>
    </lineage>
</organism>
<dbReference type="RefSeq" id="XP_007757261.1">
    <property type="nucleotide sequence ID" value="XM_007759071.1"/>
</dbReference>
<evidence type="ECO:0000313" key="9">
    <source>
        <dbReference type="EMBL" id="EXJ60908.1"/>
    </source>
</evidence>
<name>W9VZ23_9EURO</name>
<dbReference type="SUPFAM" id="SSF51905">
    <property type="entry name" value="FAD/NAD(P)-binding domain"/>
    <property type="match status" value="2"/>
</dbReference>
<dbReference type="PANTHER" id="PTHR23023">
    <property type="entry name" value="DIMETHYLANILINE MONOOXYGENASE"/>
    <property type="match status" value="1"/>
</dbReference>
<feature type="region of interest" description="Disordered" evidence="8">
    <location>
        <begin position="176"/>
        <end position="195"/>
    </location>
</feature>
<evidence type="ECO:0008006" key="11">
    <source>
        <dbReference type="Google" id="ProtNLM"/>
    </source>
</evidence>
<keyword evidence="5" id="KW-0521">NADP</keyword>
<dbReference type="STRING" id="1182544.W9VZ23"/>